<keyword evidence="1" id="KW-0472">Membrane</keyword>
<reference evidence="2" key="1">
    <citation type="journal article" date="2014" name="Front. Microbiol.">
        <title>High frequency of phylogenetically diverse reductive dehalogenase-homologous genes in deep subseafloor sedimentary metagenomes.</title>
        <authorList>
            <person name="Kawai M."/>
            <person name="Futagami T."/>
            <person name="Toyoda A."/>
            <person name="Takaki Y."/>
            <person name="Nishi S."/>
            <person name="Hori S."/>
            <person name="Arai W."/>
            <person name="Tsubouchi T."/>
            <person name="Morono Y."/>
            <person name="Uchiyama I."/>
            <person name="Ito T."/>
            <person name="Fujiyama A."/>
            <person name="Inagaki F."/>
            <person name="Takami H."/>
        </authorList>
    </citation>
    <scope>NUCLEOTIDE SEQUENCE</scope>
    <source>
        <strain evidence="2">Expedition CK06-06</strain>
    </source>
</reference>
<proteinExistence type="predicted"/>
<accession>X0ZJR6</accession>
<dbReference type="AlphaFoldDB" id="X0ZJR6"/>
<organism evidence="2">
    <name type="scientific">marine sediment metagenome</name>
    <dbReference type="NCBI Taxonomy" id="412755"/>
    <lineage>
        <taxon>unclassified sequences</taxon>
        <taxon>metagenomes</taxon>
        <taxon>ecological metagenomes</taxon>
    </lineage>
</organism>
<evidence type="ECO:0000256" key="1">
    <source>
        <dbReference type="SAM" id="Phobius"/>
    </source>
</evidence>
<protein>
    <submittedName>
        <fullName evidence="2">Uncharacterized protein</fullName>
    </submittedName>
</protein>
<keyword evidence="1" id="KW-0812">Transmembrane</keyword>
<comment type="caution">
    <text evidence="2">The sequence shown here is derived from an EMBL/GenBank/DDBJ whole genome shotgun (WGS) entry which is preliminary data.</text>
</comment>
<evidence type="ECO:0000313" key="2">
    <source>
        <dbReference type="EMBL" id="GAG69890.1"/>
    </source>
</evidence>
<feature type="non-terminal residue" evidence="2">
    <location>
        <position position="68"/>
    </location>
</feature>
<gene>
    <name evidence="2" type="ORF">S01H4_18436</name>
</gene>
<dbReference type="EMBL" id="BART01008174">
    <property type="protein sequence ID" value="GAG69890.1"/>
    <property type="molecule type" value="Genomic_DNA"/>
</dbReference>
<name>X0ZJR6_9ZZZZ</name>
<keyword evidence="1" id="KW-1133">Transmembrane helix</keyword>
<sequence length="68" mass="7218">MSEIPLAPSEEYRAPSSSGSRTKLIAIVVIAVVVVGGLIAVVFMNSGPVYDTRQITVWTNTDVVPDTV</sequence>
<feature type="transmembrane region" description="Helical" evidence="1">
    <location>
        <begin position="24"/>
        <end position="44"/>
    </location>
</feature>